<proteinExistence type="predicted"/>
<sequence>MNLSAKLKNNFIVQEKNILKCVFTKRRLICERMKKMNRRKIFKKLNCQFQQQMNIKYAFKEKEKIKHVGFDNIREIIADLCPEYYFEMFNFEEAVKVYLNSSLKNETKEFMYLAKVVNNVRNDNLRTMEKLKKMFISNRENGSLYLQEFGNICLYCSDYEMAESIYQFQIDQGITSGFNGMGLLHKNICEYEKAEKFFIQAYRSGNQKAAYYMGCLYHELMNFEVAVQWFTNAVRENTDIDALAELGNLYLENGKENEGEQLQKIAKKLTFKDEMLTCEERTTWQKMNISERQ</sequence>
<dbReference type="InterPro" id="IPR011990">
    <property type="entry name" value="TPR-like_helical_dom_sf"/>
</dbReference>
<comment type="caution">
    <text evidence="1">The sequence shown here is derived from an EMBL/GenBank/DDBJ whole genome shotgun (WGS) entry which is preliminary data.</text>
</comment>
<evidence type="ECO:0008006" key="3">
    <source>
        <dbReference type="Google" id="ProtNLM"/>
    </source>
</evidence>
<evidence type="ECO:0000313" key="2">
    <source>
        <dbReference type="Proteomes" id="UP000050961"/>
    </source>
</evidence>
<dbReference type="AlphaFoldDB" id="A0A0R2DNH1"/>
<dbReference type="STRING" id="1423806.FD15_GL002245"/>
<gene>
    <name evidence="1" type="ORF">FD15_GL002245</name>
</gene>
<organism evidence="1 2">
    <name type="scientific">Liquorilactobacillus sucicola DSM 21376 = JCM 15457</name>
    <dbReference type="NCBI Taxonomy" id="1423806"/>
    <lineage>
        <taxon>Bacteria</taxon>
        <taxon>Bacillati</taxon>
        <taxon>Bacillota</taxon>
        <taxon>Bacilli</taxon>
        <taxon>Lactobacillales</taxon>
        <taxon>Lactobacillaceae</taxon>
        <taxon>Liquorilactobacillus</taxon>
    </lineage>
</organism>
<keyword evidence="2" id="KW-1185">Reference proteome</keyword>
<evidence type="ECO:0000313" key="1">
    <source>
        <dbReference type="EMBL" id="KRN05681.1"/>
    </source>
</evidence>
<dbReference type="PATRIC" id="fig|1423806.3.peg.2293"/>
<dbReference type="Gene3D" id="1.25.40.10">
    <property type="entry name" value="Tetratricopeptide repeat domain"/>
    <property type="match status" value="1"/>
</dbReference>
<dbReference type="EMBL" id="AYZF01000017">
    <property type="protein sequence ID" value="KRN05681.1"/>
    <property type="molecule type" value="Genomic_DNA"/>
</dbReference>
<reference evidence="1 2" key="1">
    <citation type="journal article" date="2015" name="Genome Announc.">
        <title>Expanding the biotechnology potential of lactobacilli through comparative genomics of 213 strains and associated genera.</title>
        <authorList>
            <person name="Sun Z."/>
            <person name="Harris H.M."/>
            <person name="McCann A."/>
            <person name="Guo C."/>
            <person name="Argimon S."/>
            <person name="Zhang W."/>
            <person name="Yang X."/>
            <person name="Jeffery I.B."/>
            <person name="Cooney J.C."/>
            <person name="Kagawa T.F."/>
            <person name="Liu W."/>
            <person name="Song Y."/>
            <person name="Salvetti E."/>
            <person name="Wrobel A."/>
            <person name="Rasinkangas P."/>
            <person name="Parkhill J."/>
            <person name="Rea M.C."/>
            <person name="O'Sullivan O."/>
            <person name="Ritari J."/>
            <person name="Douillard F.P."/>
            <person name="Paul Ross R."/>
            <person name="Yang R."/>
            <person name="Briner A.E."/>
            <person name="Felis G.E."/>
            <person name="de Vos W.M."/>
            <person name="Barrangou R."/>
            <person name="Klaenhammer T.R."/>
            <person name="Caufield P.W."/>
            <person name="Cui Y."/>
            <person name="Zhang H."/>
            <person name="O'Toole P.W."/>
        </authorList>
    </citation>
    <scope>NUCLEOTIDE SEQUENCE [LARGE SCALE GENOMIC DNA]</scope>
    <source>
        <strain evidence="1 2">DSM 21376</strain>
    </source>
</reference>
<accession>A0A0R2DNH1</accession>
<name>A0A0R2DNH1_9LACO</name>
<protein>
    <recommendedName>
        <fullName evidence="3">TPR repeat-containing protein</fullName>
    </recommendedName>
</protein>
<dbReference type="eggNOG" id="COG0790">
    <property type="taxonomic scope" value="Bacteria"/>
</dbReference>
<dbReference type="Proteomes" id="UP000050961">
    <property type="component" value="Unassembled WGS sequence"/>
</dbReference>
<dbReference type="SUPFAM" id="SSF81901">
    <property type="entry name" value="HCP-like"/>
    <property type="match status" value="1"/>
</dbReference>